<evidence type="ECO:0000256" key="2">
    <source>
        <dbReference type="SAM" id="MobiDB-lite"/>
    </source>
</evidence>
<dbReference type="Gene3D" id="2.120.10.30">
    <property type="entry name" value="TolB, C-terminal domain"/>
    <property type="match status" value="2"/>
</dbReference>
<name>A0AAE3VIX5_9BACT</name>
<dbReference type="InterPro" id="IPR011042">
    <property type="entry name" value="6-blade_b-propeller_TolB-like"/>
</dbReference>
<reference evidence="3" key="1">
    <citation type="submission" date="2023-07" db="EMBL/GenBank/DDBJ databases">
        <title>Genomic Encyclopedia of Type Strains, Phase IV (KMG-IV): sequencing the most valuable type-strain genomes for metagenomic binning, comparative biology and taxonomic classification.</title>
        <authorList>
            <person name="Goeker M."/>
        </authorList>
    </citation>
    <scope>NUCLEOTIDE SEQUENCE</scope>
    <source>
        <strain evidence="3">DSM 24202</strain>
    </source>
</reference>
<dbReference type="EMBL" id="JAUSVL010000001">
    <property type="protein sequence ID" value="MDQ0291241.1"/>
    <property type="molecule type" value="Genomic_DNA"/>
</dbReference>
<protein>
    <submittedName>
        <fullName evidence="3">Tol biopolymer transport system component</fullName>
    </submittedName>
</protein>
<evidence type="ECO:0000313" key="4">
    <source>
        <dbReference type="Proteomes" id="UP001238163"/>
    </source>
</evidence>
<accession>A0AAE3VIX5</accession>
<dbReference type="SUPFAM" id="SSF82171">
    <property type="entry name" value="DPP6 N-terminal domain-like"/>
    <property type="match status" value="1"/>
</dbReference>
<dbReference type="PANTHER" id="PTHR36842">
    <property type="entry name" value="PROTEIN TOLB HOMOLOG"/>
    <property type="match status" value="1"/>
</dbReference>
<organism evidence="3 4">
    <name type="scientific">Oligosphaera ethanolica</name>
    <dbReference type="NCBI Taxonomy" id="760260"/>
    <lineage>
        <taxon>Bacteria</taxon>
        <taxon>Pseudomonadati</taxon>
        <taxon>Lentisphaerota</taxon>
        <taxon>Oligosphaeria</taxon>
        <taxon>Oligosphaerales</taxon>
        <taxon>Oligosphaeraceae</taxon>
        <taxon>Oligosphaera</taxon>
    </lineage>
</organism>
<gene>
    <name evidence="3" type="ORF">J3R75_003348</name>
</gene>
<evidence type="ECO:0000313" key="3">
    <source>
        <dbReference type="EMBL" id="MDQ0291241.1"/>
    </source>
</evidence>
<dbReference type="Pfam" id="PF07676">
    <property type="entry name" value="PD40"/>
    <property type="match status" value="2"/>
</dbReference>
<dbReference type="Proteomes" id="UP001238163">
    <property type="component" value="Unassembled WGS sequence"/>
</dbReference>
<feature type="region of interest" description="Disordered" evidence="2">
    <location>
        <begin position="95"/>
        <end position="114"/>
    </location>
</feature>
<keyword evidence="4" id="KW-1185">Reference proteome</keyword>
<proteinExistence type="inferred from homology"/>
<comment type="similarity">
    <text evidence="1">Belongs to the TolB family.</text>
</comment>
<comment type="caution">
    <text evidence="3">The sequence shown here is derived from an EMBL/GenBank/DDBJ whole genome shotgun (WGS) entry which is preliminary data.</text>
</comment>
<dbReference type="InterPro" id="IPR011659">
    <property type="entry name" value="WD40"/>
</dbReference>
<sequence>MLILTRKPWLRAAMCLALCAGNLARCQEKPKISVEDITNGKIAVAKITPLGKDFQNIESIAWSSDGKSLIVDRQGINQFYQVFVVPLAADGERNPAVTANRSSSSRSHNGNASWHPDNQHIIFCGQNTDSSEFTRSVPSYGLQCNLWLTTSTGSRFWQLTHMLTSFNSPKGVSMPKFSPDGKLLFWTGCLGATTRGSIWGERALFLADFSFAGDRPQLTNQQNFQPGTQHDFYESYGFSPDGKSLLFAGNMTPDQQWFGMDICMMELASVYPSQAKMTPVMLTNTPYVWDRYASFSPNGKKIIWSSSEGNTVPYLGIGGARWQQFMQSDLWIMNSDGKEKRRLTGFNNRRAPEYAKRKCYVGMSAWHPSEDKIAIVLHYEVRNANMESVAYIIELDNSDNLINQPSH</sequence>
<dbReference type="AlphaFoldDB" id="A0AAE3VIX5"/>
<evidence type="ECO:0000256" key="1">
    <source>
        <dbReference type="ARBA" id="ARBA00009820"/>
    </source>
</evidence>
<dbReference type="RefSeq" id="WP_307263740.1">
    <property type="nucleotide sequence ID" value="NZ_JAUSVL010000001.1"/>
</dbReference>